<evidence type="ECO:0000256" key="7">
    <source>
        <dbReference type="SAM" id="SignalP"/>
    </source>
</evidence>
<evidence type="ECO:0000256" key="1">
    <source>
        <dbReference type="ARBA" id="ARBA00009175"/>
    </source>
</evidence>
<dbReference type="Pfam" id="PF13531">
    <property type="entry name" value="SBP_bac_11"/>
    <property type="match status" value="1"/>
</dbReference>
<name>Q3A7Z6_SYNC1</name>
<gene>
    <name evidence="8" type="primary">modA-2</name>
    <name evidence="8" type="ordered locus">Pcar_0235</name>
</gene>
<feature type="binding site" evidence="6">
    <location>
        <position position="69"/>
    </location>
    <ligand>
        <name>molybdate</name>
        <dbReference type="ChEBI" id="CHEBI:36264"/>
    </ligand>
</feature>
<dbReference type="HOGENOM" id="CLU_065520_3_1_7"/>
<evidence type="ECO:0000256" key="3">
    <source>
        <dbReference type="ARBA" id="ARBA00022723"/>
    </source>
</evidence>
<keyword evidence="9" id="KW-1185">Reference proteome</keyword>
<feature type="binding site" evidence="6">
    <location>
        <position position="177"/>
    </location>
    <ligand>
        <name>molybdate</name>
        <dbReference type="ChEBI" id="CHEBI:36264"/>
    </ligand>
</feature>
<feature type="signal peptide" evidence="7">
    <location>
        <begin position="1"/>
        <end position="26"/>
    </location>
</feature>
<dbReference type="PANTHER" id="PTHR30632">
    <property type="entry name" value="MOLYBDATE-BINDING PERIPLASMIC PROTEIN"/>
    <property type="match status" value="1"/>
</dbReference>
<dbReference type="eggNOG" id="COG0725">
    <property type="taxonomic scope" value="Bacteria"/>
</dbReference>
<reference evidence="9" key="1">
    <citation type="submission" date="2005-10" db="EMBL/GenBank/DDBJ databases">
        <title>Complete sequence of Pelobacter carbinolicus DSM 2380.</title>
        <authorList>
            <person name="Copeland A."/>
            <person name="Lucas S."/>
            <person name="Lapidus A."/>
            <person name="Barry K."/>
            <person name="Detter J.C."/>
            <person name="Glavina T."/>
            <person name="Hammon N."/>
            <person name="Israni S."/>
            <person name="Pitluck S."/>
            <person name="Chertkov O."/>
            <person name="Schmutz J."/>
            <person name="Larimer F."/>
            <person name="Land M."/>
            <person name="Kyrpides N."/>
            <person name="Ivanova N."/>
            <person name="Richardson P."/>
        </authorList>
    </citation>
    <scope>NUCLEOTIDE SEQUENCE [LARGE SCALE GENOMIC DNA]</scope>
    <source>
        <strain evidence="9">DSM 2380 / NBRC 103641 / GraBd1</strain>
    </source>
</reference>
<dbReference type="GO" id="GO:1901359">
    <property type="term" value="F:tungstate binding"/>
    <property type="evidence" value="ECO:0007669"/>
    <property type="project" value="UniProtKB-ARBA"/>
</dbReference>
<protein>
    <submittedName>
        <fullName evidence="8">Molybdate ABC transporter, periplasmic molybdate-binding protein, putative</fullName>
    </submittedName>
</protein>
<feature type="chain" id="PRO_5004223696" evidence="7">
    <location>
        <begin position="27"/>
        <end position="272"/>
    </location>
</feature>
<dbReference type="AlphaFoldDB" id="Q3A7Z6"/>
<dbReference type="KEGG" id="pca:Pcar_0235"/>
<keyword evidence="2 6" id="KW-0500">Molybdenum</keyword>
<evidence type="ECO:0000256" key="4">
    <source>
        <dbReference type="ARBA" id="ARBA00022729"/>
    </source>
</evidence>
<evidence type="ECO:0000256" key="6">
    <source>
        <dbReference type="PIRSR" id="PIRSR004846-1"/>
    </source>
</evidence>
<dbReference type="PROSITE" id="PS51257">
    <property type="entry name" value="PROKAR_LIPOPROTEIN"/>
    <property type="match status" value="1"/>
</dbReference>
<dbReference type="GO" id="GO:0030973">
    <property type="term" value="F:molybdate ion binding"/>
    <property type="evidence" value="ECO:0007669"/>
    <property type="project" value="UniProtKB-ARBA"/>
</dbReference>
<dbReference type="NCBIfam" id="TIGR01256">
    <property type="entry name" value="modA"/>
    <property type="match status" value="1"/>
</dbReference>
<keyword evidence="4 7" id="KW-0732">Signal</keyword>
<proteinExistence type="inferred from homology"/>
<dbReference type="FunFam" id="3.40.190.10:FF:000035">
    <property type="entry name" value="Molybdate ABC transporter substrate-binding protein"/>
    <property type="match status" value="1"/>
</dbReference>
<comment type="similarity">
    <text evidence="1">Belongs to the bacterial solute-binding protein ModA family.</text>
</comment>
<evidence type="ECO:0000256" key="2">
    <source>
        <dbReference type="ARBA" id="ARBA00022505"/>
    </source>
</evidence>
<dbReference type="STRING" id="338963.Pcar_0235"/>
<dbReference type="GO" id="GO:0015689">
    <property type="term" value="P:molybdate ion transport"/>
    <property type="evidence" value="ECO:0007669"/>
    <property type="project" value="InterPro"/>
</dbReference>
<dbReference type="GO" id="GO:0046872">
    <property type="term" value="F:metal ion binding"/>
    <property type="evidence" value="ECO:0007669"/>
    <property type="project" value="UniProtKB-KW"/>
</dbReference>
<evidence type="ECO:0000256" key="5">
    <source>
        <dbReference type="ARBA" id="ARBA00062515"/>
    </source>
</evidence>
<dbReference type="InterPro" id="IPR005950">
    <property type="entry name" value="ModA"/>
</dbReference>
<dbReference type="OrthoDB" id="9785015at2"/>
<dbReference type="InterPro" id="IPR050682">
    <property type="entry name" value="ModA/WtpA"/>
</dbReference>
<dbReference type="Gene3D" id="3.40.190.10">
    <property type="entry name" value="Periplasmic binding protein-like II"/>
    <property type="match status" value="2"/>
</dbReference>
<sequence>MRLVTMPLLAVLFLACFGAGVPNARAEGDSDTMLSIAAGVGLKDALFAIQKAYAKKQPSVALEFNFAASGFLRKQIEQGAPIDLFLAPGRQHFNALLSAGYTDSGHSCALLGNRLVLIVAREKQHAIHGFSDLEAAAASMSIGMPDMVPAGTYARQALEHLGMWELLEQRMVYGKSVRQVLAYVDSGNIDAGMVFASDTALLTSAVVAAVAPADSHKPIVFSMAGMLKSPHPEALQDFMAFLKGQEAAAIFARYGFTPLLSGASRAEVASHP</sequence>
<reference evidence="8 9" key="2">
    <citation type="journal article" date="2012" name="BMC Genomics">
        <title>The genome of Pelobacter carbinolicus reveals surprising metabolic capabilities and physiological features.</title>
        <authorList>
            <person name="Aklujkar M."/>
            <person name="Haveman S.A."/>
            <person name="Didonato R.Jr."/>
            <person name="Chertkov O."/>
            <person name="Han C.S."/>
            <person name="Land M.L."/>
            <person name="Brown P."/>
            <person name="Lovley D.R."/>
        </authorList>
    </citation>
    <scope>NUCLEOTIDE SEQUENCE [LARGE SCALE GENOMIC DNA]</scope>
    <source>
        <strain evidence="9">DSM 2380 / NBRC 103641 / GraBd1</strain>
    </source>
</reference>
<evidence type="ECO:0000313" key="9">
    <source>
        <dbReference type="Proteomes" id="UP000002534"/>
    </source>
</evidence>
<comment type="subunit">
    <text evidence="5">The complex is composed of two ATP-binding proteins (ModC), two transmembrane proteins (ModB) and a solute-binding protein (ModA).</text>
</comment>
<accession>Q3A7Z6</accession>
<keyword evidence="3 6" id="KW-0479">Metal-binding</keyword>
<dbReference type="RefSeq" id="WP_011339901.1">
    <property type="nucleotide sequence ID" value="NC_007498.2"/>
</dbReference>
<dbReference type="PANTHER" id="PTHR30632:SF0">
    <property type="entry name" value="SULFATE-BINDING PROTEIN"/>
    <property type="match status" value="1"/>
</dbReference>
<dbReference type="SUPFAM" id="SSF53850">
    <property type="entry name" value="Periplasmic binding protein-like II"/>
    <property type="match status" value="1"/>
</dbReference>
<feature type="binding site" evidence="6">
    <location>
        <position position="150"/>
    </location>
    <ligand>
        <name>molybdate</name>
        <dbReference type="ChEBI" id="CHEBI:36264"/>
    </ligand>
</feature>
<organism evidence="8 9">
    <name type="scientific">Syntrophotalea carbinolica (strain DSM 2380 / NBRC 103641 / GraBd1)</name>
    <name type="common">Pelobacter carbinolicus</name>
    <dbReference type="NCBI Taxonomy" id="338963"/>
    <lineage>
        <taxon>Bacteria</taxon>
        <taxon>Pseudomonadati</taxon>
        <taxon>Thermodesulfobacteriota</taxon>
        <taxon>Desulfuromonadia</taxon>
        <taxon>Desulfuromonadales</taxon>
        <taxon>Syntrophotaleaceae</taxon>
        <taxon>Syntrophotalea</taxon>
    </lineage>
</organism>
<dbReference type="Proteomes" id="UP000002534">
    <property type="component" value="Chromosome"/>
</dbReference>
<evidence type="ECO:0000313" key="8">
    <source>
        <dbReference type="EMBL" id="ABA87496.1"/>
    </source>
</evidence>
<dbReference type="EMBL" id="CP000142">
    <property type="protein sequence ID" value="ABA87496.1"/>
    <property type="molecule type" value="Genomic_DNA"/>
</dbReference>
<dbReference type="PIRSF" id="PIRSF004846">
    <property type="entry name" value="ModA"/>
    <property type="match status" value="1"/>
</dbReference>